<dbReference type="AlphaFoldDB" id="A0A6J4H1W7"/>
<gene>
    <name evidence="2" type="ORF">AVDCRST_MAG04-80</name>
</gene>
<sequence length="121" mass="12453">MHPAAAEAVLAGARRARGFQHEGSQGMSGNVPQVREHMEVVGDDGEHVGTVDKVEGDRIKLTKKDDPDGSGLHHHYLPVSTIGSVSGDQVKLNMPGARAKALATMTGGSEPSPGMGSMSGG</sequence>
<dbReference type="InterPro" id="IPR018684">
    <property type="entry name" value="DUF2171"/>
</dbReference>
<feature type="region of interest" description="Disordered" evidence="1">
    <location>
        <begin position="102"/>
        <end position="121"/>
    </location>
</feature>
<name>A0A6J4H1W7_9PROT</name>
<evidence type="ECO:0000256" key="1">
    <source>
        <dbReference type="SAM" id="MobiDB-lite"/>
    </source>
</evidence>
<reference evidence="2" key="1">
    <citation type="submission" date="2020-02" db="EMBL/GenBank/DDBJ databases">
        <authorList>
            <person name="Meier V. D."/>
        </authorList>
    </citation>
    <scope>NUCLEOTIDE SEQUENCE</scope>
    <source>
        <strain evidence="2">AVDCRST_MAG04</strain>
    </source>
</reference>
<evidence type="ECO:0000313" key="2">
    <source>
        <dbReference type="EMBL" id="CAA9210276.1"/>
    </source>
</evidence>
<protein>
    <submittedName>
        <fullName evidence="2">Bll4831 protein</fullName>
    </submittedName>
</protein>
<feature type="compositionally biased region" description="Basic and acidic residues" evidence="1">
    <location>
        <begin position="41"/>
        <end position="67"/>
    </location>
</feature>
<proteinExistence type="predicted"/>
<feature type="compositionally biased region" description="Low complexity" evidence="1">
    <location>
        <begin position="107"/>
        <end position="121"/>
    </location>
</feature>
<accession>A0A6J4H1W7</accession>
<feature type="region of interest" description="Disordered" evidence="1">
    <location>
        <begin position="41"/>
        <end position="75"/>
    </location>
</feature>
<dbReference type="Pfam" id="PF09939">
    <property type="entry name" value="DUF2171"/>
    <property type="match status" value="1"/>
</dbReference>
<dbReference type="EMBL" id="CADCTL010000003">
    <property type="protein sequence ID" value="CAA9210276.1"/>
    <property type="molecule type" value="Genomic_DNA"/>
</dbReference>
<organism evidence="2">
    <name type="scientific">uncultured Acetobacteraceae bacterium</name>
    <dbReference type="NCBI Taxonomy" id="169975"/>
    <lineage>
        <taxon>Bacteria</taxon>
        <taxon>Pseudomonadati</taxon>
        <taxon>Pseudomonadota</taxon>
        <taxon>Alphaproteobacteria</taxon>
        <taxon>Acetobacterales</taxon>
        <taxon>Acetobacteraceae</taxon>
        <taxon>environmental samples</taxon>
    </lineage>
</organism>